<dbReference type="Proteomes" id="UP000177885">
    <property type="component" value="Unassembled WGS sequence"/>
</dbReference>
<accession>A0A1F7TNV7</accession>
<protein>
    <recommendedName>
        <fullName evidence="4">Large ribosomal subunit protein uL4</fullName>
    </recommendedName>
    <alternativeName>
        <fullName evidence="5">50S ribosomal protein L4</fullName>
    </alternativeName>
</protein>
<evidence type="ECO:0000313" key="7">
    <source>
        <dbReference type="Proteomes" id="UP000177885"/>
    </source>
</evidence>
<dbReference type="InterPro" id="IPR023574">
    <property type="entry name" value="Ribosomal_uL4_dom_sf"/>
</dbReference>
<dbReference type="Gene3D" id="3.40.1370.10">
    <property type="match status" value="1"/>
</dbReference>
<evidence type="ECO:0000256" key="3">
    <source>
        <dbReference type="ARBA" id="ARBA00023274"/>
    </source>
</evidence>
<evidence type="ECO:0000256" key="5">
    <source>
        <dbReference type="ARBA" id="ARBA00035462"/>
    </source>
</evidence>
<dbReference type="PANTHER" id="PTHR10746:SF6">
    <property type="entry name" value="LARGE RIBOSOMAL SUBUNIT PROTEIN UL4M"/>
    <property type="match status" value="1"/>
</dbReference>
<dbReference type="STRING" id="1802385.A2856_04015"/>
<dbReference type="Pfam" id="PF00573">
    <property type="entry name" value="Ribosomal_L4"/>
    <property type="match status" value="1"/>
</dbReference>
<dbReference type="GO" id="GO:0005840">
    <property type="term" value="C:ribosome"/>
    <property type="evidence" value="ECO:0007669"/>
    <property type="project" value="UniProtKB-KW"/>
</dbReference>
<dbReference type="GO" id="GO:1990904">
    <property type="term" value="C:ribonucleoprotein complex"/>
    <property type="evidence" value="ECO:0007669"/>
    <property type="project" value="UniProtKB-KW"/>
</dbReference>
<dbReference type="PANTHER" id="PTHR10746">
    <property type="entry name" value="50S RIBOSOMAL PROTEIN L4"/>
    <property type="match status" value="1"/>
</dbReference>
<dbReference type="EMBL" id="MGDT01000003">
    <property type="protein sequence ID" value="OGL67197.1"/>
    <property type="molecule type" value="Genomic_DNA"/>
</dbReference>
<organism evidence="6 7">
    <name type="scientific">Candidatus Uhrbacteria bacterium RIFCSPHIGHO2_01_FULL_63_20</name>
    <dbReference type="NCBI Taxonomy" id="1802385"/>
    <lineage>
        <taxon>Bacteria</taxon>
        <taxon>Candidatus Uhriibacteriota</taxon>
    </lineage>
</organism>
<dbReference type="GO" id="GO:0003735">
    <property type="term" value="F:structural constituent of ribosome"/>
    <property type="evidence" value="ECO:0007669"/>
    <property type="project" value="InterPro"/>
</dbReference>
<name>A0A1F7TNV7_9BACT</name>
<gene>
    <name evidence="6" type="ORF">A2856_04015</name>
</gene>
<dbReference type="InterPro" id="IPR002136">
    <property type="entry name" value="Ribosomal_uL4"/>
</dbReference>
<evidence type="ECO:0000313" key="6">
    <source>
        <dbReference type="EMBL" id="OGL67197.1"/>
    </source>
</evidence>
<dbReference type="SUPFAM" id="SSF52166">
    <property type="entry name" value="Ribosomal protein L4"/>
    <property type="match status" value="1"/>
</dbReference>
<sequence length="110" mass="12081">MNRSARRKALAMVLTDKVMHDAFVAVDSLELSEAKTKRVALMLKKLPLSGKKTLIVLEPENRAVVRAAKNLPRVTTISAASLNVVDLITHENVVASRSAIEALTKTYKRS</sequence>
<dbReference type="AlphaFoldDB" id="A0A1F7TNV7"/>
<evidence type="ECO:0000256" key="4">
    <source>
        <dbReference type="ARBA" id="ARBA00035244"/>
    </source>
</evidence>
<dbReference type="GO" id="GO:0006412">
    <property type="term" value="P:translation"/>
    <property type="evidence" value="ECO:0007669"/>
    <property type="project" value="InterPro"/>
</dbReference>
<comment type="similarity">
    <text evidence="1">Belongs to the universal ribosomal protein uL4 family.</text>
</comment>
<keyword evidence="3" id="KW-0687">Ribonucleoprotein</keyword>
<reference evidence="6 7" key="1">
    <citation type="journal article" date="2016" name="Nat. Commun.">
        <title>Thousands of microbial genomes shed light on interconnected biogeochemical processes in an aquifer system.</title>
        <authorList>
            <person name="Anantharaman K."/>
            <person name="Brown C.T."/>
            <person name="Hug L.A."/>
            <person name="Sharon I."/>
            <person name="Castelle C.J."/>
            <person name="Probst A.J."/>
            <person name="Thomas B.C."/>
            <person name="Singh A."/>
            <person name="Wilkins M.J."/>
            <person name="Karaoz U."/>
            <person name="Brodie E.L."/>
            <person name="Williams K.H."/>
            <person name="Hubbard S.S."/>
            <person name="Banfield J.F."/>
        </authorList>
    </citation>
    <scope>NUCLEOTIDE SEQUENCE [LARGE SCALE GENOMIC DNA]</scope>
</reference>
<comment type="caution">
    <text evidence="6">The sequence shown here is derived from an EMBL/GenBank/DDBJ whole genome shotgun (WGS) entry which is preliminary data.</text>
</comment>
<proteinExistence type="inferred from homology"/>
<keyword evidence="2 6" id="KW-0689">Ribosomal protein</keyword>
<dbReference type="InterPro" id="IPR013005">
    <property type="entry name" value="Ribosomal_uL4-like"/>
</dbReference>
<evidence type="ECO:0000256" key="1">
    <source>
        <dbReference type="ARBA" id="ARBA00010528"/>
    </source>
</evidence>
<evidence type="ECO:0000256" key="2">
    <source>
        <dbReference type="ARBA" id="ARBA00022980"/>
    </source>
</evidence>